<organism evidence="4 5">
    <name type="scientific">Neoaquamicrobium microcysteis</name>
    <dbReference type="NCBI Taxonomy" id="2682781"/>
    <lineage>
        <taxon>Bacteria</taxon>
        <taxon>Pseudomonadati</taxon>
        <taxon>Pseudomonadota</taxon>
        <taxon>Alphaproteobacteria</taxon>
        <taxon>Hyphomicrobiales</taxon>
        <taxon>Phyllobacteriaceae</taxon>
        <taxon>Neoaquamicrobium</taxon>
    </lineage>
</organism>
<evidence type="ECO:0000313" key="4">
    <source>
        <dbReference type="EMBL" id="TYR34665.1"/>
    </source>
</evidence>
<comment type="catalytic activity">
    <reaction evidence="3">
        <text>L-glutaminyl-[protein] + H2O = L-glutamyl-[protein] + NH4(+)</text>
        <dbReference type="Rhea" id="RHEA:16441"/>
        <dbReference type="Rhea" id="RHEA-COMP:10207"/>
        <dbReference type="Rhea" id="RHEA-COMP:10208"/>
        <dbReference type="ChEBI" id="CHEBI:15377"/>
        <dbReference type="ChEBI" id="CHEBI:28938"/>
        <dbReference type="ChEBI" id="CHEBI:29973"/>
        <dbReference type="ChEBI" id="CHEBI:30011"/>
        <dbReference type="EC" id="3.5.1.44"/>
    </reaction>
</comment>
<dbReference type="AlphaFoldDB" id="A0A5D4H5F5"/>
<comment type="caution">
    <text evidence="4">The sequence shown here is derived from an EMBL/GenBank/DDBJ whole genome shotgun (WGS) entry which is preliminary data.</text>
</comment>
<reference evidence="4 5" key="2">
    <citation type="submission" date="2019-09" db="EMBL/GenBank/DDBJ databases">
        <title>Mesorhizobium sp. MaA-C15 isolated from Microcystis aeruginosa.</title>
        <authorList>
            <person name="Jeong S.E."/>
            <person name="Jin H.M."/>
            <person name="Jeon C.O."/>
        </authorList>
    </citation>
    <scope>NUCLEOTIDE SEQUENCE [LARGE SCALE GENOMIC DNA]</scope>
    <source>
        <strain evidence="4 5">MaA-C15</strain>
    </source>
</reference>
<gene>
    <name evidence="3" type="primary">cheD</name>
    <name evidence="4" type="ORF">FY036_03985</name>
</gene>
<protein>
    <recommendedName>
        <fullName evidence="3">Probable chemoreceptor glutamine deamidase CheD</fullName>
        <ecNumber evidence="3">3.5.1.44</ecNumber>
    </recommendedName>
</protein>
<dbReference type="PANTHER" id="PTHR35147">
    <property type="entry name" value="CHEMORECEPTOR GLUTAMINE DEAMIDASE CHED-RELATED"/>
    <property type="match status" value="1"/>
</dbReference>
<keyword evidence="1 3" id="KW-0145">Chemotaxis</keyword>
<proteinExistence type="inferred from homology"/>
<dbReference type="CDD" id="cd16352">
    <property type="entry name" value="CheD"/>
    <property type="match status" value="1"/>
</dbReference>
<dbReference type="InterPro" id="IPR005659">
    <property type="entry name" value="Chemorcpt_Glu_NH3ase_CheD"/>
</dbReference>
<reference evidence="4 5" key="1">
    <citation type="submission" date="2019-08" db="EMBL/GenBank/DDBJ databases">
        <authorList>
            <person name="Seo Y.L."/>
        </authorList>
    </citation>
    <scope>NUCLEOTIDE SEQUENCE [LARGE SCALE GENOMIC DNA]</scope>
    <source>
        <strain evidence="4 5">MaA-C15</strain>
    </source>
</reference>
<comment type="function">
    <text evidence="3">Probably deamidates glutamine residues to glutamate on methyl-accepting chemotaxis receptors (MCPs), playing an important role in chemotaxis.</text>
</comment>
<keyword evidence="5" id="KW-1185">Reference proteome</keyword>
<evidence type="ECO:0000256" key="2">
    <source>
        <dbReference type="ARBA" id="ARBA00022801"/>
    </source>
</evidence>
<dbReference type="Pfam" id="PF03975">
    <property type="entry name" value="CheD"/>
    <property type="match status" value="1"/>
</dbReference>
<dbReference type="GO" id="GO:0050568">
    <property type="term" value="F:protein-glutamine glutaminase activity"/>
    <property type="evidence" value="ECO:0007669"/>
    <property type="project" value="UniProtKB-UniRule"/>
</dbReference>
<evidence type="ECO:0000256" key="1">
    <source>
        <dbReference type="ARBA" id="ARBA00022500"/>
    </source>
</evidence>
<evidence type="ECO:0000256" key="3">
    <source>
        <dbReference type="HAMAP-Rule" id="MF_01440"/>
    </source>
</evidence>
<dbReference type="EC" id="3.5.1.44" evidence="3"/>
<sequence>MTSGTIEHSRIGSVRSTATGSLRVHVVQGEQFVSEDPEAVLTTLLGSCVAACMRDPVAGIGGMNHFLLPGGRTQSADTQAQRHGVHAMELLVNALLSRGARRDRLEAKLFGGARLIDGLTDVGRQNAEFALRFLADEGIRHVGGSLLGEHGRKVQFWPVSGRARQSLMERENIQVFDAERRTRPIPPVESDGSVELF</sequence>
<dbReference type="EMBL" id="VSZS01000055">
    <property type="protein sequence ID" value="TYR34665.1"/>
    <property type="molecule type" value="Genomic_DNA"/>
</dbReference>
<name>A0A5D4H5F5_9HYPH</name>
<dbReference type="RefSeq" id="WP_148913557.1">
    <property type="nucleotide sequence ID" value="NZ_VSZS01000055.1"/>
</dbReference>
<evidence type="ECO:0000313" key="5">
    <source>
        <dbReference type="Proteomes" id="UP000323258"/>
    </source>
</evidence>
<dbReference type="Proteomes" id="UP000323258">
    <property type="component" value="Unassembled WGS sequence"/>
</dbReference>
<accession>A0A5D4H5F5</accession>
<comment type="similarity">
    <text evidence="3">Belongs to the CheD family.</text>
</comment>
<keyword evidence="2 3" id="KW-0378">Hydrolase</keyword>
<dbReference type="PANTHER" id="PTHR35147:SF2">
    <property type="entry name" value="CHEMORECEPTOR GLUTAMINE DEAMIDASE CHED-RELATED"/>
    <property type="match status" value="1"/>
</dbReference>
<dbReference type="GO" id="GO:0006935">
    <property type="term" value="P:chemotaxis"/>
    <property type="evidence" value="ECO:0007669"/>
    <property type="project" value="UniProtKB-UniRule"/>
</dbReference>
<dbReference type="SUPFAM" id="SSF64438">
    <property type="entry name" value="CNF1/YfiH-like putative cysteine hydrolases"/>
    <property type="match status" value="1"/>
</dbReference>
<dbReference type="InterPro" id="IPR038592">
    <property type="entry name" value="CheD-like_sf"/>
</dbReference>
<dbReference type="HAMAP" id="MF_01440">
    <property type="entry name" value="CheD"/>
    <property type="match status" value="1"/>
</dbReference>
<dbReference type="Gene3D" id="3.30.1330.200">
    <property type="match status" value="1"/>
</dbReference>
<dbReference type="OrthoDB" id="9807202at2"/>
<dbReference type="InterPro" id="IPR011324">
    <property type="entry name" value="Cytotoxic_necrot_fac-like_cat"/>
</dbReference>